<dbReference type="Gene3D" id="2.60.120.260">
    <property type="entry name" value="Galactose-binding domain-like"/>
    <property type="match status" value="1"/>
</dbReference>
<dbReference type="Proteomes" id="UP000292935">
    <property type="component" value="Unassembled WGS sequence"/>
</dbReference>
<evidence type="ECO:0000256" key="2">
    <source>
        <dbReference type="ARBA" id="ARBA00012662"/>
    </source>
</evidence>
<dbReference type="SUPFAM" id="SSF51445">
    <property type="entry name" value="(Trans)glycosidases"/>
    <property type="match status" value="1"/>
</dbReference>
<evidence type="ECO:0000313" key="7">
    <source>
        <dbReference type="EMBL" id="RXZ46705.1"/>
    </source>
</evidence>
<name>A0A4Q2JFW3_9MICO</name>
<organism evidence="7 8">
    <name type="scientific">Agromyces fucosus</name>
    <dbReference type="NCBI Taxonomy" id="41985"/>
    <lineage>
        <taxon>Bacteria</taxon>
        <taxon>Bacillati</taxon>
        <taxon>Actinomycetota</taxon>
        <taxon>Actinomycetes</taxon>
        <taxon>Micrococcales</taxon>
        <taxon>Microbacteriaceae</taxon>
        <taxon>Agromyces</taxon>
    </lineage>
</organism>
<dbReference type="EMBL" id="SDPO01000004">
    <property type="protein sequence ID" value="RXZ46705.1"/>
    <property type="molecule type" value="Genomic_DNA"/>
</dbReference>
<keyword evidence="3" id="KW-0732">Signal</keyword>
<evidence type="ECO:0000256" key="1">
    <source>
        <dbReference type="ARBA" id="ARBA00007951"/>
    </source>
</evidence>
<proteinExistence type="inferred from homology"/>
<dbReference type="GO" id="GO:0004560">
    <property type="term" value="F:alpha-L-fucosidase activity"/>
    <property type="evidence" value="ECO:0007669"/>
    <property type="project" value="InterPro"/>
</dbReference>
<dbReference type="GO" id="GO:0005764">
    <property type="term" value="C:lysosome"/>
    <property type="evidence" value="ECO:0007669"/>
    <property type="project" value="TreeGrafter"/>
</dbReference>
<dbReference type="SMART" id="SM00812">
    <property type="entry name" value="Alpha_L_fucos"/>
    <property type="match status" value="1"/>
</dbReference>
<evidence type="ECO:0000256" key="3">
    <source>
        <dbReference type="ARBA" id="ARBA00022729"/>
    </source>
</evidence>
<dbReference type="Pfam" id="PF00754">
    <property type="entry name" value="F5_F8_type_C"/>
    <property type="match status" value="1"/>
</dbReference>
<dbReference type="InterPro" id="IPR000421">
    <property type="entry name" value="FA58C"/>
</dbReference>
<dbReference type="GO" id="GO:0006004">
    <property type="term" value="P:fucose metabolic process"/>
    <property type="evidence" value="ECO:0007669"/>
    <property type="project" value="TreeGrafter"/>
</dbReference>
<evidence type="ECO:0000313" key="8">
    <source>
        <dbReference type="Proteomes" id="UP000292935"/>
    </source>
</evidence>
<evidence type="ECO:0000256" key="5">
    <source>
        <dbReference type="ARBA" id="ARBA00023295"/>
    </source>
</evidence>
<dbReference type="InterPro" id="IPR057739">
    <property type="entry name" value="Glyco_hydro_29_N"/>
</dbReference>
<dbReference type="RefSeq" id="WP_129232418.1">
    <property type="nucleotide sequence ID" value="NZ_SDPO01000004.1"/>
</dbReference>
<dbReference type="Pfam" id="PF01120">
    <property type="entry name" value="Alpha_L_fucos"/>
    <property type="match status" value="1"/>
</dbReference>
<dbReference type="PANTHER" id="PTHR10030">
    <property type="entry name" value="ALPHA-L-FUCOSIDASE"/>
    <property type="match status" value="1"/>
</dbReference>
<dbReference type="PROSITE" id="PS50022">
    <property type="entry name" value="FA58C_3"/>
    <property type="match status" value="1"/>
</dbReference>
<dbReference type="InterPro" id="IPR017853">
    <property type="entry name" value="GH"/>
</dbReference>
<dbReference type="SUPFAM" id="SSF49785">
    <property type="entry name" value="Galactose-binding domain-like"/>
    <property type="match status" value="1"/>
</dbReference>
<feature type="domain" description="F5/8 type C" evidence="6">
    <location>
        <begin position="851"/>
        <end position="997"/>
    </location>
</feature>
<gene>
    <name evidence="7" type="ORF">ESP57_17710</name>
</gene>
<protein>
    <recommendedName>
        <fullName evidence="2">alpha-L-fucosidase</fullName>
        <ecNumber evidence="2">3.2.1.51</ecNumber>
    </recommendedName>
</protein>
<comment type="similarity">
    <text evidence="1">Belongs to the glycosyl hydrolase 29 family.</text>
</comment>
<accession>A0A4Q2JFW3</accession>
<dbReference type="OrthoDB" id="5526311at2"/>
<evidence type="ECO:0000256" key="4">
    <source>
        <dbReference type="ARBA" id="ARBA00022801"/>
    </source>
</evidence>
<keyword evidence="8" id="KW-1185">Reference proteome</keyword>
<keyword evidence="4" id="KW-0378">Hydrolase</keyword>
<keyword evidence="5" id="KW-0326">Glycosidase</keyword>
<dbReference type="EC" id="3.2.1.51" evidence="2"/>
<dbReference type="GO" id="GO:0016139">
    <property type="term" value="P:glycoside catabolic process"/>
    <property type="evidence" value="ECO:0007669"/>
    <property type="project" value="TreeGrafter"/>
</dbReference>
<reference evidence="7 8" key="1">
    <citation type="submission" date="2019-01" db="EMBL/GenBank/DDBJ databases">
        <authorList>
            <person name="Li J."/>
        </authorList>
    </citation>
    <scope>NUCLEOTIDE SEQUENCE [LARGE SCALE GENOMIC DNA]</scope>
    <source>
        <strain evidence="7 8">CCUG 35506</strain>
    </source>
</reference>
<dbReference type="Gene3D" id="3.20.20.80">
    <property type="entry name" value="Glycosidases"/>
    <property type="match status" value="1"/>
</dbReference>
<dbReference type="Gene3D" id="2.60.120.200">
    <property type="match status" value="1"/>
</dbReference>
<comment type="caution">
    <text evidence="7">The sequence shown here is derived from an EMBL/GenBank/DDBJ whole genome shotgun (WGS) entry which is preliminary data.</text>
</comment>
<evidence type="ECO:0000259" key="6">
    <source>
        <dbReference type="PROSITE" id="PS50022"/>
    </source>
</evidence>
<sequence length="1203" mass="125872">MRRATLPPRPIPTSKRRSRRLLAIVAAVGTIAVGIAPASLAAAATSDDLDIRFGGSLVGTTAYTTTEGESMRGVVRRTAGGEEQLPGGGVRLAGGTQGIRFEASEFAIGGVTPTSGFLAEVEFTPTGVQTDLATIFSAAGNLFARVQGGKLVYGFESHDGTSWSSHRTDAPLPAAGVAHQLSIQYLQGDGAQMHVWLDGEELTTVTADAPVGVSASAVNAFGFGHEVHLSGAARGLKGDLSRVRVVGDLAAYDPQLFEFQPAQITTSLLDVQFNGTTAASAYTPAAGERLDGALALRGTASIADSRLNLGGGNQAADFTATENLFTGASLDRAFVIETEFTASGTQVDLGTIAAVGGNFTARYRSDGLQYGFSALINGTWHDYLSKVALPAGGQPHVLSLAYVPSASETKVVAWLDGKELPEVVGAAPATRNQATTTTLALGNEVPAIGNRGFKGSIDRARFALLDGAFDGSAFRYQELDVPMPCEPLGDLSPANYIQVTSADCPANLLAKAALVRPTEQQLAWQELGLTAFIHFGINTFYNQEWGHGTEDLSRFQPTGEIDVDAWVRSLRDSGHRMAILTLKHHDGFLLYPSRYTDYDVGATPWKNGDGDIVREFTDAARKYGMKVGLYMSPADSHEEQFGVFGNGSAKTPRTIPTLVEGDDRAGSELQTFEYSATDYGAYFLNTLYEILTEYGQVDEVWFDGSNGNTGKQEFYDYPAFYDLISKLQPGAVVAVGGRDVRWVGNESGVARQDEWGPVPISDAGDGGKIGAVDGGTFEQVGSAAALQAAAASGANALHWWPTEADMKLTQGWFAHPTDTPKSPSTLLGHYLGTTGRNSVMLLNTPPTTAGSFAPASVAALDGFAAERRKAFSKDHALGVPVAVGAGEASAALTDGDTRSSWLSPTADAGDVTIDLGSPKSVRRIALGEGVLEHGQVVEAFSIDAEVDGAWVEVAKAGTIGVSRIVTLPNAVTAQKFRVSIDKARAPYSLATLALYDQLASDPGKLDEVHLDCSAATAGDGSAEHPFSSLEQFRTAELAAGANVHLASGTSCADSTTPFWGYGTTDAPITVSLSGGEVAPTFGDRTAEDVFGGLTAQGWVIDLPEPVALDVTATAGMRCIAGKAMVTVRAVNDEQVPVSIDLASEYGTKSFAAVEPGKNAVHVFTTRAVSVPAGTVEVQVQAMKDGAPVTAAVSAAYDAASCQE</sequence>
<dbReference type="AlphaFoldDB" id="A0A4Q2JFW3"/>
<dbReference type="PANTHER" id="PTHR10030:SF37">
    <property type="entry name" value="ALPHA-L-FUCOSIDASE-RELATED"/>
    <property type="match status" value="1"/>
</dbReference>
<dbReference type="InterPro" id="IPR000933">
    <property type="entry name" value="Glyco_hydro_29"/>
</dbReference>
<dbReference type="InterPro" id="IPR008979">
    <property type="entry name" value="Galactose-bd-like_sf"/>
</dbReference>